<dbReference type="GO" id="GO:0006396">
    <property type="term" value="P:RNA processing"/>
    <property type="evidence" value="ECO:0007669"/>
    <property type="project" value="InterPro"/>
</dbReference>
<dbReference type="InterPro" id="IPR036389">
    <property type="entry name" value="RNase_III_sf"/>
</dbReference>
<proteinExistence type="predicted"/>
<accession>A0A7M5WQZ0</accession>
<dbReference type="GO" id="GO:0004525">
    <property type="term" value="F:ribonuclease III activity"/>
    <property type="evidence" value="ECO:0007669"/>
    <property type="project" value="InterPro"/>
</dbReference>
<evidence type="ECO:0000259" key="3">
    <source>
        <dbReference type="PROSITE" id="PS50142"/>
    </source>
</evidence>
<dbReference type="Gene3D" id="1.10.1520.10">
    <property type="entry name" value="Ribonuclease III domain"/>
    <property type="match status" value="2"/>
</dbReference>
<feature type="region of interest" description="Disordered" evidence="2">
    <location>
        <begin position="310"/>
        <end position="423"/>
    </location>
</feature>
<dbReference type="PANTHER" id="PTHR14950:SF37">
    <property type="entry name" value="ENDORIBONUCLEASE DICER"/>
    <property type="match status" value="1"/>
</dbReference>
<dbReference type="SUPFAM" id="SSF69065">
    <property type="entry name" value="RNase III domain-like"/>
    <property type="match status" value="2"/>
</dbReference>
<evidence type="ECO:0000256" key="1">
    <source>
        <dbReference type="ARBA" id="ARBA00022801"/>
    </source>
</evidence>
<dbReference type="OrthoDB" id="6487280at2759"/>
<name>A0A7M5WQZ0_9CNID</name>
<keyword evidence="1" id="KW-0378">Hydrolase</keyword>
<dbReference type="CDD" id="cd00593">
    <property type="entry name" value="RIBOc"/>
    <property type="match status" value="2"/>
</dbReference>
<dbReference type="InterPro" id="IPR000999">
    <property type="entry name" value="RNase_III_dom"/>
</dbReference>
<dbReference type="SMART" id="SM00535">
    <property type="entry name" value="RIBOc"/>
    <property type="match status" value="2"/>
</dbReference>
<feature type="compositionally biased region" description="Polar residues" evidence="2">
    <location>
        <begin position="310"/>
        <end position="422"/>
    </location>
</feature>
<evidence type="ECO:0000313" key="5">
    <source>
        <dbReference type="Proteomes" id="UP000594262"/>
    </source>
</evidence>
<feature type="domain" description="RNase III" evidence="3">
    <location>
        <begin position="1215"/>
        <end position="1385"/>
    </location>
</feature>
<reference evidence="4" key="1">
    <citation type="submission" date="2021-01" db="UniProtKB">
        <authorList>
            <consortium name="EnsemblMetazoa"/>
        </authorList>
    </citation>
    <scope>IDENTIFICATION</scope>
</reference>
<dbReference type="EnsemblMetazoa" id="CLYHEMT003828.1">
    <property type="protein sequence ID" value="CLYHEMP003828.1"/>
    <property type="gene ID" value="CLYHEMG003828"/>
</dbReference>
<evidence type="ECO:0000313" key="4">
    <source>
        <dbReference type="EnsemblMetazoa" id="CLYHEMP003828.1"/>
    </source>
</evidence>
<protein>
    <recommendedName>
        <fullName evidence="3">RNase III domain-containing protein</fullName>
    </recommendedName>
</protein>
<sequence>MYPWVTNINDHVRCITQQLSDSVHFLGHQDTIDKILQQCEVLTCGQFRYQIICHHALHEGLSIDQLMSTKIFHANNDHQNQINIFQICHQPFCIQSLKSIILNHPGRATVMISLPSTLTEFEECMSSLQDDLLNRNWTILSDVLTNKQALVSNTDWTYQDSVQSVSEIVALAKDWIEGTIKQLDDKEPLAPTKRRDVNIIELIFPSDLLPSNICIESGENSEDKISENIKGRSIEAIVKTGQSSESMTEINQSDGRLETLNQSKASGLNLNQSEDSKAKTSQSSIFDVTTTDKSDETVLKLDHFKIISSNQSNQTVSNPNQSEETEILNSQSEETKLLNSQSEETEILNSQSEETKLLNSQSEETKLFNSQSEETKLLNSQSEETKLFNSQSEETKLLNSQSEETEILNSQSEETEILNSQSEETEILNIPSEAEMITSVHQSEEILLNFSLSNGKESAENQIQPGSENATHEEIKVAPTHVTPEYLTAQCIIVCQSHPECISLISELETYFQDNNSIVLQHMANGNQSKQEILEPQRILVILMSLDTFLQIKPHSIECVLFNARVNDLRMYETVKSILLRMNPLKVVHVKCHENEVYSQHLWNALSKEYLAPPFSKDHRSLYRLCGMYSSSMYSKVDVEVERKPDIESESGSQTLIYMPMRSTIKAIAKSDPSVSETDESALRHAIKLLKENRELDNKGDVLKRIEAPSNCQEMKEFFVPRIMDEKEELTEPIKSLCHGQPLYVYRMRFAEMTSREGDVSTSFKGINTVGLISTIKIPKFEETFYDHYGSVNVVLTDDFQTILTEDDFQIVQNFKRDIFKNIYNLLPNDDSLVSTKYAIVMLHPNEDSLDFEIMHQTTAYFDSLIKDVDTRKIFTNTLPVAETIILAVHTLPKISAPMLVQKLPQNTAHKSVLDEFPDQEKAPTFLAYFNSKYDVNILESESMVPVKHLKTVLNSINTIDYAKRRKSKSKPNELPQSLCYLYPFSFPIWRIICVFPSLVYYLKQYENAKSVLSILNEFKLIQEKYEENLSRCSPLDLCAKDSGVVSDIHPEHLIVSKGTELVKDKSFQNDSSISEEAVFAVTNESKFENQENIQSIGILSNGATSPLAEQNQMNLFLSDNQTLEDSCPAIEELKSIFEDTNEPAQYSSNIHPVPDNQSHDICNGKTTLGNVAMTEIPGIDDLSSWSNFDENGCHQTPIQDIVDSSENPDLVNRVRKALISNSATENISNEIFEYFGDSVLKYVITINLFLTRPDFNENSLNFFKSQLVSNELLYRIGLSRQLRRFLFYDRFEPSDLKSYMFNDVTSVSQTETSESSASQIGSIDEELTTTNSSHFESKLFPINQSNNTATSVSQIESNDSGNHSNKAISDMTEALIGALFTQNHDVNPLWLNFLEWLGYKLTNFRRLLSTGHYQSSPCDVPSGNSTLSYSQQYSSFVHPDILGHVNKALTQPPPPSYLTTGLHQLEESLGYKFKNKLLPIEGQCHASFAGRLNPWTNSNQRLEFIGDAILELMVTSELIRRNEKDSLSFDQGSLSNIRSAIVCTRTLAVVAARLQLHGGLKILDLPTKILIDDFVEALEGLGTKFDEDFYEANVIKAPSDDRFAGAILEIPKDLADCTEAVIGAVYLDTGGNLQETWSIFEPHFADVIDFYVTRSPPSIYIYISHKYPDSDFIALPRCISGQFGWKWTKGKRVLESYGRTSKIAKGKLALQIVHCGKKKKKNL</sequence>
<dbReference type="Proteomes" id="UP000594262">
    <property type="component" value="Unplaced"/>
</dbReference>
<feature type="domain" description="RNase III" evidence="3">
    <location>
        <begin position="1463"/>
        <end position="1631"/>
    </location>
</feature>
<dbReference type="PROSITE" id="PS50142">
    <property type="entry name" value="RNASE_3_2"/>
    <property type="match status" value="2"/>
</dbReference>
<evidence type="ECO:0000256" key="2">
    <source>
        <dbReference type="SAM" id="MobiDB-lite"/>
    </source>
</evidence>
<organism evidence="4 5">
    <name type="scientific">Clytia hemisphaerica</name>
    <dbReference type="NCBI Taxonomy" id="252671"/>
    <lineage>
        <taxon>Eukaryota</taxon>
        <taxon>Metazoa</taxon>
        <taxon>Cnidaria</taxon>
        <taxon>Hydrozoa</taxon>
        <taxon>Hydroidolina</taxon>
        <taxon>Leptothecata</taxon>
        <taxon>Obeliida</taxon>
        <taxon>Clytiidae</taxon>
        <taxon>Clytia</taxon>
    </lineage>
</organism>
<dbReference type="PANTHER" id="PTHR14950">
    <property type="entry name" value="DICER-RELATED"/>
    <property type="match status" value="1"/>
</dbReference>
<dbReference type="Pfam" id="PF00636">
    <property type="entry name" value="Ribonuclease_3"/>
    <property type="match status" value="2"/>
</dbReference>
<keyword evidence="5" id="KW-1185">Reference proteome</keyword>